<keyword evidence="3" id="KW-1185">Reference proteome</keyword>
<feature type="compositionally biased region" description="Polar residues" evidence="1">
    <location>
        <begin position="13"/>
        <end position="30"/>
    </location>
</feature>
<name>A0A4Y2VPZ6_ARAVE</name>
<protein>
    <submittedName>
        <fullName evidence="2">Uncharacterized protein</fullName>
    </submittedName>
</protein>
<dbReference type="AlphaFoldDB" id="A0A4Y2VPZ6"/>
<evidence type="ECO:0000256" key="1">
    <source>
        <dbReference type="SAM" id="MobiDB-lite"/>
    </source>
</evidence>
<feature type="compositionally biased region" description="Polar residues" evidence="1">
    <location>
        <begin position="61"/>
        <end position="75"/>
    </location>
</feature>
<organism evidence="2 3">
    <name type="scientific">Araneus ventricosus</name>
    <name type="common">Orbweaver spider</name>
    <name type="synonym">Epeira ventricosa</name>
    <dbReference type="NCBI Taxonomy" id="182803"/>
    <lineage>
        <taxon>Eukaryota</taxon>
        <taxon>Metazoa</taxon>
        <taxon>Ecdysozoa</taxon>
        <taxon>Arthropoda</taxon>
        <taxon>Chelicerata</taxon>
        <taxon>Arachnida</taxon>
        <taxon>Araneae</taxon>
        <taxon>Araneomorphae</taxon>
        <taxon>Entelegynae</taxon>
        <taxon>Araneoidea</taxon>
        <taxon>Araneidae</taxon>
        <taxon>Araneus</taxon>
    </lineage>
</organism>
<reference evidence="2 3" key="1">
    <citation type="journal article" date="2019" name="Sci. Rep.">
        <title>Orb-weaving spider Araneus ventricosus genome elucidates the spidroin gene catalogue.</title>
        <authorList>
            <person name="Kono N."/>
            <person name="Nakamura H."/>
            <person name="Ohtoshi R."/>
            <person name="Moran D.A.P."/>
            <person name="Shinohara A."/>
            <person name="Yoshida Y."/>
            <person name="Fujiwara M."/>
            <person name="Mori M."/>
            <person name="Tomita M."/>
            <person name="Arakawa K."/>
        </authorList>
    </citation>
    <scope>NUCLEOTIDE SEQUENCE [LARGE SCALE GENOMIC DNA]</scope>
</reference>
<feature type="region of interest" description="Disordered" evidence="1">
    <location>
        <begin position="1"/>
        <end position="102"/>
    </location>
</feature>
<proteinExistence type="predicted"/>
<comment type="caution">
    <text evidence="2">The sequence shown here is derived from an EMBL/GenBank/DDBJ whole genome shotgun (WGS) entry which is preliminary data.</text>
</comment>
<accession>A0A4Y2VPZ6</accession>
<dbReference type="Proteomes" id="UP000499080">
    <property type="component" value="Unassembled WGS sequence"/>
</dbReference>
<dbReference type="EMBL" id="BGPR01049232">
    <property type="protein sequence ID" value="GBO26214.1"/>
    <property type="molecule type" value="Genomic_DNA"/>
</dbReference>
<evidence type="ECO:0000313" key="2">
    <source>
        <dbReference type="EMBL" id="GBO26214.1"/>
    </source>
</evidence>
<sequence>MLKTVHNSCCPLKSSTSGSHQDRPSNNPTGKSGMRLDPGRVDMEMENGYFSVSRAQMPPIVNQSEPSRQVNQTRAKSPGEPNASQVAKRSDFPSAGRKCRQS</sequence>
<gene>
    <name evidence="2" type="ORF">AVEN_159817_1</name>
</gene>
<evidence type="ECO:0000313" key="3">
    <source>
        <dbReference type="Proteomes" id="UP000499080"/>
    </source>
</evidence>